<evidence type="ECO:0000313" key="1">
    <source>
        <dbReference type="EMBL" id="KAG0438194.1"/>
    </source>
</evidence>
<evidence type="ECO:0000313" key="2">
    <source>
        <dbReference type="Proteomes" id="UP000805193"/>
    </source>
</evidence>
<comment type="caution">
    <text evidence="1">The sequence shown here is derived from an EMBL/GenBank/DDBJ whole genome shotgun (WGS) entry which is preliminary data.</text>
</comment>
<gene>
    <name evidence="1" type="ORF">HPB47_017117</name>
</gene>
<dbReference type="EMBL" id="JABSTQ010005963">
    <property type="protein sequence ID" value="KAG0438194.1"/>
    <property type="molecule type" value="Genomic_DNA"/>
</dbReference>
<name>A0AC60QRK4_IXOPE</name>
<sequence length="159" mass="17470">MLDAAAARRPSLGCLVEVRAGGDLLALLLFRYRPRLPPHPSLSLCEMSQVVWDAAEMAHRDGLRGCCIRSREEGRGLAHKADRVSFVGVGATATNTAWKTRQKCAFPVPNVMSSGLTPSSRQRRRQGVLQRLATSATLRQLWSSFGLFAAWGASEIHER</sequence>
<dbReference type="Proteomes" id="UP000805193">
    <property type="component" value="Unassembled WGS sequence"/>
</dbReference>
<accession>A0AC60QRK4</accession>
<organism evidence="1 2">
    <name type="scientific">Ixodes persulcatus</name>
    <name type="common">Taiga tick</name>
    <dbReference type="NCBI Taxonomy" id="34615"/>
    <lineage>
        <taxon>Eukaryota</taxon>
        <taxon>Metazoa</taxon>
        <taxon>Ecdysozoa</taxon>
        <taxon>Arthropoda</taxon>
        <taxon>Chelicerata</taxon>
        <taxon>Arachnida</taxon>
        <taxon>Acari</taxon>
        <taxon>Parasitiformes</taxon>
        <taxon>Ixodida</taxon>
        <taxon>Ixodoidea</taxon>
        <taxon>Ixodidae</taxon>
        <taxon>Ixodinae</taxon>
        <taxon>Ixodes</taxon>
    </lineage>
</organism>
<protein>
    <submittedName>
        <fullName evidence="1">Uncharacterized protein</fullName>
    </submittedName>
</protein>
<keyword evidence="2" id="KW-1185">Reference proteome</keyword>
<reference evidence="1 2" key="1">
    <citation type="journal article" date="2020" name="Cell">
        <title>Large-Scale Comparative Analyses of Tick Genomes Elucidate Their Genetic Diversity and Vector Capacities.</title>
        <authorList>
            <consortium name="Tick Genome and Microbiome Consortium (TIGMIC)"/>
            <person name="Jia N."/>
            <person name="Wang J."/>
            <person name="Shi W."/>
            <person name="Du L."/>
            <person name="Sun Y."/>
            <person name="Zhan W."/>
            <person name="Jiang J.F."/>
            <person name="Wang Q."/>
            <person name="Zhang B."/>
            <person name="Ji P."/>
            <person name="Bell-Sakyi L."/>
            <person name="Cui X.M."/>
            <person name="Yuan T.T."/>
            <person name="Jiang B.G."/>
            <person name="Yang W.F."/>
            <person name="Lam T.T."/>
            <person name="Chang Q.C."/>
            <person name="Ding S.J."/>
            <person name="Wang X.J."/>
            <person name="Zhu J.G."/>
            <person name="Ruan X.D."/>
            <person name="Zhao L."/>
            <person name="Wei J.T."/>
            <person name="Ye R.Z."/>
            <person name="Que T.C."/>
            <person name="Du C.H."/>
            <person name="Zhou Y.H."/>
            <person name="Cheng J.X."/>
            <person name="Dai P.F."/>
            <person name="Guo W.B."/>
            <person name="Han X.H."/>
            <person name="Huang E.J."/>
            <person name="Li L.F."/>
            <person name="Wei W."/>
            <person name="Gao Y.C."/>
            <person name="Liu J.Z."/>
            <person name="Shao H.Z."/>
            <person name="Wang X."/>
            <person name="Wang C.C."/>
            <person name="Yang T.C."/>
            <person name="Huo Q.B."/>
            <person name="Li W."/>
            <person name="Chen H.Y."/>
            <person name="Chen S.E."/>
            <person name="Zhou L.G."/>
            <person name="Ni X.B."/>
            <person name="Tian J.H."/>
            <person name="Sheng Y."/>
            <person name="Liu T."/>
            <person name="Pan Y.S."/>
            <person name="Xia L.Y."/>
            <person name="Li J."/>
            <person name="Zhao F."/>
            <person name="Cao W.C."/>
        </authorList>
    </citation>
    <scope>NUCLEOTIDE SEQUENCE [LARGE SCALE GENOMIC DNA]</scope>
    <source>
        <strain evidence="1">Iper-2018</strain>
    </source>
</reference>
<proteinExistence type="predicted"/>